<dbReference type="Pfam" id="PF01261">
    <property type="entry name" value="AP_endonuc_2"/>
    <property type="match status" value="1"/>
</dbReference>
<dbReference type="InterPro" id="IPR013022">
    <property type="entry name" value="Xyl_isomerase-like_TIM-brl"/>
</dbReference>
<accession>A0A1G8YMJ1</accession>
<dbReference type="Gene3D" id="3.20.20.150">
    <property type="entry name" value="Divalent-metal-dependent TIM barrel enzymes"/>
    <property type="match status" value="1"/>
</dbReference>
<dbReference type="STRING" id="2200.GCA_001571405_00191"/>
<dbReference type="AlphaFoldDB" id="A0A1G8YMJ1"/>
<dbReference type="SUPFAM" id="SSF51658">
    <property type="entry name" value="Xylose isomerase-like"/>
    <property type="match status" value="1"/>
</dbReference>
<dbReference type="InterPro" id="IPR036237">
    <property type="entry name" value="Xyl_isomerase-like_sf"/>
</dbReference>
<dbReference type="InterPro" id="IPR050312">
    <property type="entry name" value="IolE/XylAMocC-like"/>
</dbReference>
<keyword evidence="3" id="KW-1185">Reference proteome</keyword>
<evidence type="ECO:0000313" key="2">
    <source>
        <dbReference type="EMBL" id="SDK04092.1"/>
    </source>
</evidence>
<reference evidence="2 3" key="1">
    <citation type="submission" date="2016-10" db="EMBL/GenBank/DDBJ databases">
        <authorList>
            <person name="Varghese N."/>
            <person name="Submissions S."/>
        </authorList>
    </citation>
    <scope>NUCLEOTIDE SEQUENCE [LARGE SCALE GENOMIC DNA]</scope>
    <source>
        <strain evidence="2 3">DSM 2373</strain>
    </source>
</reference>
<proteinExistence type="predicted"/>
<organism evidence="2 3">
    <name type="scientific">Methanoculleus thermophilus</name>
    <dbReference type="NCBI Taxonomy" id="2200"/>
    <lineage>
        <taxon>Archaea</taxon>
        <taxon>Methanobacteriati</taxon>
        <taxon>Methanobacteriota</taxon>
        <taxon>Stenosarchaea group</taxon>
        <taxon>Methanomicrobia</taxon>
        <taxon>Methanomicrobiales</taxon>
        <taxon>Methanomicrobiaceae</taxon>
        <taxon>Methanoculleus</taxon>
    </lineage>
</organism>
<sequence>MYIMFRPGTFCMFGVSTYCLHQEPLAVALERLSPITDCVEVMDEGLHHLESVEPLESYSYLYFIHAPARGINIASIHEPIRRASIEVLTQTFTLAAEVGADVVIHPGYYAWIQERDHALGMFKQSLKELTAAAEDLSVTFFVENMGNWEYFFLRSCEDLPLIDGIGFALDVGHANLNGCLDCFLAHPTAHYHLHDNNGDDDTHSPIGTGTIDFVAVMEAVQRNNVIPIIEVETLDGVTASITALEAIDPAVSGT</sequence>
<protein>
    <submittedName>
        <fullName evidence="2">Sugar phosphate isomerase/epimerase</fullName>
    </submittedName>
</protein>
<feature type="domain" description="Xylose isomerase-like TIM barrel" evidence="1">
    <location>
        <begin position="64"/>
        <end position="234"/>
    </location>
</feature>
<evidence type="ECO:0000259" key="1">
    <source>
        <dbReference type="Pfam" id="PF01261"/>
    </source>
</evidence>
<name>A0A1G8YMJ1_9EURY</name>
<dbReference type="PANTHER" id="PTHR12110">
    <property type="entry name" value="HYDROXYPYRUVATE ISOMERASE"/>
    <property type="match status" value="1"/>
</dbReference>
<evidence type="ECO:0000313" key="3">
    <source>
        <dbReference type="Proteomes" id="UP000326500"/>
    </source>
</evidence>
<dbReference type="GO" id="GO:0016853">
    <property type="term" value="F:isomerase activity"/>
    <property type="evidence" value="ECO:0007669"/>
    <property type="project" value="UniProtKB-KW"/>
</dbReference>
<gene>
    <name evidence="2" type="ORF">SAMN04488571_103106</name>
</gene>
<dbReference type="Proteomes" id="UP000326500">
    <property type="component" value="Unassembled WGS sequence"/>
</dbReference>
<dbReference type="EMBL" id="FNFT01000003">
    <property type="protein sequence ID" value="SDK04092.1"/>
    <property type="molecule type" value="Genomic_DNA"/>
</dbReference>
<keyword evidence="2" id="KW-0413">Isomerase</keyword>
<dbReference type="PANTHER" id="PTHR12110:SF21">
    <property type="entry name" value="XYLOSE ISOMERASE-LIKE TIM BARREL DOMAIN-CONTAINING PROTEIN"/>
    <property type="match status" value="1"/>
</dbReference>